<keyword evidence="8 13" id="KW-0472">Membrane</keyword>
<evidence type="ECO:0000256" key="7">
    <source>
        <dbReference type="ARBA" id="ARBA00022989"/>
    </source>
</evidence>
<evidence type="ECO:0000313" key="16">
    <source>
        <dbReference type="EMBL" id="KAG5261377.1"/>
    </source>
</evidence>
<feature type="domain" description="Ig-like" evidence="15">
    <location>
        <begin position="141"/>
        <end position="225"/>
    </location>
</feature>
<comment type="subcellular location">
    <subcellularLocation>
        <location evidence="1">Membrane</location>
        <topology evidence="1">Single-pass membrane protein</topology>
    </subcellularLocation>
</comment>
<sequence>MMLSSQFMLRLCFYGTLMMCVLGESAEPLTSVVPLRTLSEAETRLPCRYDGEGKVVQVSWSRVKGDANEEQIIMYHFTEGVKEFTQFVNKMRFEAVEPTTDATLLILSTEEVDEAIYSCKITTFPSGTVESKIQLTVWTRPISILEPVILVEGQSYRSAASCRSVGRPQPRVTWDTDLPGQAQNRSVDARTVSGQFSLHPLRSFNGRRLDCLVWHPTYSAPFRISNALLVHYPPDVLIAGFKDDWYVGLEGAELKCTGGGNPKPTNFTWSRKGGALPEEVEETPEGTLKFGRPLSQSDSGIYQCTASNVEGSAKAEMEVTVTATPKAASMDGLLMIIIGGIAGALVLILVIVVITVNQHHKRKNKRLSMELNEKREVISTLSRQASFRGMNSVSTDHRYPMDEIMPLRVEGTLRNSLSSLPLHPGGGCGRFWDVRHSQHRHAAKSRMSRGAGERRAALPSPTRRNSSASLFHPPLHPSPIIMDQTAEIVKPMNGSAIPPSEGRQRSAASVRNSRNHVPSPISMYPPLTDEDEDEEEVRRLGLQENGPAETNGLDHHGSETNSSLMSETRSSPFEQTNGLLRVTSNGGSHLPPPMPLLQRAQIV</sequence>
<dbReference type="Pfam" id="PF13927">
    <property type="entry name" value="Ig_3"/>
    <property type="match status" value="1"/>
</dbReference>
<evidence type="ECO:0000256" key="9">
    <source>
        <dbReference type="ARBA" id="ARBA00023157"/>
    </source>
</evidence>
<dbReference type="PANTHER" id="PTHR23277">
    <property type="entry name" value="NECTIN-RELATED"/>
    <property type="match status" value="1"/>
</dbReference>
<dbReference type="InterPro" id="IPR013106">
    <property type="entry name" value="Ig_V-set"/>
</dbReference>
<feature type="region of interest" description="Disordered" evidence="12">
    <location>
        <begin position="492"/>
        <end position="603"/>
    </location>
</feature>
<feature type="compositionally biased region" description="Polar residues" evidence="12">
    <location>
        <begin position="559"/>
        <end position="587"/>
    </location>
</feature>
<evidence type="ECO:0000256" key="11">
    <source>
        <dbReference type="SAM" id="Coils"/>
    </source>
</evidence>
<feature type="domain" description="Ig-like" evidence="15">
    <location>
        <begin position="234"/>
        <end position="322"/>
    </location>
</feature>
<comment type="caution">
    <text evidence="16">The sequence shown here is derived from an EMBL/GenBank/DDBJ whole genome shotgun (WGS) entry which is preliminary data.</text>
</comment>
<dbReference type="InterPro" id="IPR051427">
    <property type="entry name" value="Nectin/Nectin-like"/>
</dbReference>
<proteinExistence type="inferred from homology"/>
<comment type="similarity">
    <text evidence="2">Belongs to the nectin family.</text>
</comment>
<dbReference type="Pfam" id="PF07686">
    <property type="entry name" value="V-set"/>
    <property type="match status" value="1"/>
</dbReference>
<evidence type="ECO:0000256" key="5">
    <source>
        <dbReference type="ARBA" id="ARBA00022737"/>
    </source>
</evidence>
<dbReference type="InterPro" id="IPR013162">
    <property type="entry name" value="CD80_C2-set"/>
</dbReference>
<keyword evidence="17" id="KW-1185">Reference proteome</keyword>
<evidence type="ECO:0000256" key="3">
    <source>
        <dbReference type="ARBA" id="ARBA00022692"/>
    </source>
</evidence>
<accession>A0AAV6FI66</accession>
<feature type="region of interest" description="Disordered" evidence="12">
    <location>
        <begin position="440"/>
        <end position="477"/>
    </location>
</feature>
<dbReference type="GO" id="GO:0016020">
    <property type="term" value="C:membrane"/>
    <property type="evidence" value="ECO:0007669"/>
    <property type="project" value="UniProtKB-SubCell"/>
</dbReference>
<evidence type="ECO:0000256" key="4">
    <source>
        <dbReference type="ARBA" id="ARBA00022729"/>
    </source>
</evidence>
<feature type="compositionally biased region" description="Polar residues" evidence="12">
    <location>
        <begin position="506"/>
        <end position="516"/>
    </location>
</feature>
<evidence type="ECO:0000256" key="8">
    <source>
        <dbReference type="ARBA" id="ARBA00023136"/>
    </source>
</evidence>
<keyword evidence="6" id="KW-0130">Cell adhesion</keyword>
<feature type="domain" description="Ig-like" evidence="15">
    <location>
        <begin position="28"/>
        <end position="136"/>
    </location>
</feature>
<name>A0AAV6FI66_9TELE</name>
<dbReference type="InterPro" id="IPR036179">
    <property type="entry name" value="Ig-like_dom_sf"/>
</dbReference>
<evidence type="ECO:0000259" key="15">
    <source>
        <dbReference type="PROSITE" id="PS50835"/>
    </source>
</evidence>
<dbReference type="GO" id="GO:0005912">
    <property type="term" value="C:adherens junction"/>
    <property type="evidence" value="ECO:0007669"/>
    <property type="project" value="TreeGrafter"/>
</dbReference>
<dbReference type="GO" id="GO:0007157">
    <property type="term" value="P:heterophilic cell-cell adhesion via plasma membrane cell adhesion molecules"/>
    <property type="evidence" value="ECO:0007669"/>
    <property type="project" value="TreeGrafter"/>
</dbReference>
<protein>
    <recommendedName>
        <fullName evidence="15">Ig-like domain-containing protein</fullName>
    </recommendedName>
</protein>
<feature type="transmembrane region" description="Helical" evidence="13">
    <location>
        <begin position="333"/>
        <end position="356"/>
    </location>
</feature>
<keyword evidence="9" id="KW-1015">Disulfide bond</keyword>
<evidence type="ECO:0000313" key="17">
    <source>
        <dbReference type="Proteomes" id="UP000823561"/>
    </source>
</evidence>
<evidence type="ECO:0000256" key="10">
    <source>
        <dbReference type="ARBA" id="ARBA00023180"/>
    </source>
</evidence>
<gene>
    <name evidence="16" type="ORF">AALO_G00303780</name>
</gene>
<dbReference type="AlphaFoldDB" id="A0AAV6FI66"/>
<reference evidence="16" key="1">
    <citation type="submission" date="2020-10" db="EMBL/GenBank/DDBJ databases">
        <title>Chromosome-scale genome assembly of the Allis shad, Alosa alosa.</title>
        <authorList>
            <person name="Margot Z."/>
            <person name="Christophe K."/>
            <person name="Cabau C."/>
            <person name="Louis A."/>
            <person name="Berthelot C."/>
            <person name="Parey E."/>
            <person name="Roest Crollius H."/>
            <person name="Montfort J."/>
            <person name="Robinson-Rechavi M."/>
            <person name="Bucao C."/>
            <person name="Bouchez O."/>
            <person name="Gislard M."/>
            <person name="Lluch J."/>
            <person name="Milhes M."/>
            <person name="Lampietro C."/>
            <person name="Lopez Roques C."/>
            <person name="Donnadieu C."/>
            <person name="Braasch I."/>
            <person name="Desvignes T."/>
            <person name="Postlethwait J."/>
            <person name="Bobe J."/>
            <person name="Guiguen Y."/>
        </authorList>
    </citation>
    <scope>NUCLEOTIDE SEQUENCE</scope>
    <source>
        <strain evidence="16">M-15738</strain>
        <tissue evidence="16">Blood</tissue>
    </source>
</reference>
<organism evidence="16 17">
    <name type="scientific">Alosa alosa</name>
    <name type="common">allis shad</name>
    <dbReference type="NCBI Taxonomy" id="278164"/>
    <lineage>
        <taxon>Eukaryota</taxon>
        <taxon>Metazoa</taxon>
        <taxon>Chordata</taxon>
        <taxon>Craniata</taxon>
        <taxon>Vertebrata</taxon>
        <taxon>Euteleostomi</taxon>
        <taxon>Actinopterygii</taxon>
        <taxon>Neopterygii</taxon>
        <taxon>Teleostei</taxon>
        <taxon>Clupei</taxon>
        <taxon>Clupeiformes</taxon>
        <taxon>Clupeoidei</taxon>
        <taxon>Clupeidae</taxon>
        <taxon>Alosa</taxon>
    </lineage>
</organism>
<dbReference type="SMART" id="SM00409">
    <property type="entry name" value="IG"/>
    <property type="match status" value="2"/>
</dbReference>
<evidence type="ECO:0000256" key="2">
    <source>
        <dbReference type="ARBA" id="ARBA00007810"/>
    </source>
</evidence>
<dbReference type="PANTHER" id="PTHR23277:SF11">
    <property type="entry name" value="NECTIN-4"/>
    <property type="match status" value="1"/>
</dbReference>
<feature type="chain" id="PRO_5043899326" description="Ig-like domain-containing protein" evidence="14">
    <location>
        <begin position="24"/>
        <end position="603"/>
    </location>
</feature>
<evidence type="ECO:0000256" key="13">
    <source>
        <dbReference type="SAM" id="Phobius"/>
    </source>
</evidence>
<keyword evidence="4 14" id="KW-0732">Signal</keyword>
<evidence type="ECO:0000256" key="6">
    <source>
        <dbReference type="ARBA" id="ARBA00022889"/>
    </source>
</evidence>
<keyword evidence="7 13" id="KW-1133">Transmembrane helix</keyword>
<dbReference type="InterPro" id="IPR013783">
    <property type="entry name" value="Ig-like_fold"/>
</dbReference>
<keyword evidence="3 13" id="KW-0812">Transmembrane</keyword>
<evidence type="ECO:0000256" key="1">
    <source>
        <dbReference type="ARBA" id="ARBA00004167"/>
    </source>
</evidence>
<dbReference type="Proteomes" id="UP000823561">
    <property type="component" value="Chromosome 24"/>
</dbReference>
<feature type="coiled-coil region" evidence="11">
    <location>
        <begin position="357"/>
        <end position="384"/>
    </location>
</feature>
<keyword evidence="5" id="KW-0677">Repeat</keyword>
<dbReference type="Pfam" id="PF08205">
    <property type="entry name" value="C2-set_2"/>
    <property type="match status" value="1"/>
</dbReference>
<evidence type="ECO:0000256" key="14">
    <source>
        <dbReference type="SAM" id="SignalP"/>
    </source>
</evidence>
<evidence type="ECO:0000256" key="12">
    <source>
        <dbReference type="SAM" id="MobiDB-lite"/>
    </source>
</evidence>
<keyword evidence="11" id="KW-0175">Coiled coil</keyword>
<keyword evidence="10" id="KW-0325">Glycoprotein</keyword>
<dbReference type="GO" id="GO:0007156">
    <property type="term" value="P:homophilic cell adhesion via plasma membrane adhesion molecules"/>
    <property type="evidence" value="ECO:0007669"/>
    <property type="project" value="TreeGrafter"/>
</dbReference>
<dbReference type="SUPFAM" id="SSF48726">
    <property type="entry name" value="Immunoglobulin"/>
    <property type="match status" value="3"/>
</dbReference>
<dbReference type="InterPro" id="IPR007110">
    <property type="entry name" value="Ig-like_dom"/>
</dbReference>
<dbReference type="Gene3D" id="2.60.40.10">
    <property type="entry name" value="Immunoglobulins"/>
    <property type="match status" value="3"/>
</dbReference>
<dbReference type="EMBL" id="JADWDJ010000024">
    <property type="protein sequence ID" value="KAG5261377.1"/>
    <property type="molecule type" value="Genomic_DNA"/>
</dbReference>
<feature type="signal peptide" evidence="14">
    <location>
        <begin position="1"/>
        <end position="23"/>
    </location>
</feature>
<dbReference type="InterPro" id="IPR003599">
    <property type="entry name" value="Ig_sub"/>
</dbReference>
<dbReference type="PROSITE" id="PS50835">
    <property type="entry name" value="IG_LIKE"/>
    <property type="match status" value="3"/>
</dbReference>